<reference evidence="2" key="1">
    <citation type="submission" date="2021-01" db="EMBL/GenBank/DDBJ databases">
        <authorList>
            <person name="Corre E."/>
            <person name="Pelletier E."/>
            <person name="Niang G."/>
            <person name="Scheremetjew M."/>
            <person name="Finn R."/>
            <person name="Kale V."/>
            <person name="Holt S."/>
            <person name="Cochrane G."/>
            <person name="Meng A."/>
            <person name="Brown T."/>
            <person name="Cohen L."/>
        </authorList>
    </citation>
    <scope>NUCLEOTIDE SEQUENCE</scope>
    <source>
        <strain evidence="2">SAG 11-49</strain>
    </source>
</reference>
<proteinExistence type="predicted"/>
<organism evidence="2">
    <name type="scientific">Chlamydomonas leiostraca</name>
    <dbReference type="NCBI Taxonomy" id="1034604"/>
    <lineage>
        <taxon>Eukaryota</taxon>
        <taxon>Viridiplantae</taxon>
        <taxon>Chlorophyta</taxon>
        <taxon>core chlorophytes</taxon>
        <taxon>Chlorophyceae</taxon>
        <taxon>CS clade</taxon>
        <taxon>Chlamydomonadales</taxon>
        <taxon>Chlamydomonadaceae</taxon>
        <taxon>Chlamydomonas</taxon>
    </lineage>
</organism>
<evidence type="ECO:0000313" key="2">
    <source>
        <dbReference type="EMBL" id="CAD8684361.1"/>
    </source>
</evidence>
<feature type="region of interest" description="Disordered" evidence="1">
    <location>
        <begin position="337"/>
        <end position="365"/>
    </location>
</feature>
<feature type="region of interest" description="Disordered" evidence="1">
    <location>
        <begin position="136"/>
        <end position="217"/>
    </location>
</feature>
<evidence type="ECO:0000256" key="1">
    <source>
        <dbReference type="SAM" id="MobiDB-lite"/>
    </source>
</evidence>
<protein>
    <submittedName>
        <fullName evidence="2">Uncharacterized protein</fullName>
    </submittedName>
</protein>
<feature type="compositionally biased region" description="Low complexity" evidence="1">
    <location>
        <begin position="302"/>
        <end position="315"/>
    </location>
</feature>
<feature type="compositionally biased region" description="Low complexity" evidence="1">
    <location>
        <begin position="1"/>
        <end position="17"/>
    </location>
</feature>
<dbReference type="EMBL" id="HBFB01020898">
    <property type="protein sequence ID" value="CAD8684361.1"/>
    <property type="molecule type" value="Transcribed_RNA"/>
</dbReference>
<gene>
    <name evidence="2" type="ORF">CLEI1391_LOCUS11735</name>
</gene>
<feature type="region of interest" description="Disordered" evidence="1">
    <location>
        <begin position="1"/>
        <end position="21"/>
    </location>
</feature>
<sequence>MAVDEAPAPMMAPASASKSELELPEDVQAVLNDYMDALKAYRQRQRELGPTVMHAVRSLAGLTNSAPGAKEAAYAQASQASGAPPAVLADMVSLRKRLLHDLPAMRQQVSNAMAAQQRGNVLHVTHIKAFNANMDPQAPLAPASVSQWARAKQYKERGAKQHSSGTSTSTNSQTPALSAAVTEANSASLPISRHPPANGVVGAISTPDQAIAPGSSQQQGLADQLRVQAAVANGLSAALPAAPISIASSLNLDSETDASGSATGQPYQLPQVLQQRAAEQAAAASTTPSKAVSSTAVAAPSRAAAAGSGQEAPASTPEAPAKNRLRSALQNALAYKMGKGKEHSEPTEEAAQPPPGVTPAAADAAPAVERARFDVYKAPRNSRADDDLASTLVCP</sequence>
<feature type="compositionally biased region" description="Low complexity" evidence="1">
    <location>
        <begin position="163"/>
        <end position="174"/>
    </location>
</feature>
<dbReference type="AlphaFoldDB" id="A0A7S0RQQ9"/>
<name>A0A7S0RQQ9_9CHLO</name>
<feature type="region of interest" description="Disordered" evidence="1">
    <location>
        <begin position="302"/>
        <end position="323"/>
    </location>
</feature>
<accession>A0A7S0RQQ9</accession>